<proteinExistence type="predicted"/>
<organism evidence="2 3">
    <name type="scientific">Xenoophorus captivus</name>
    <dbReference type="NCBI Taxonomy" id="1517983"/>
    <lineage>
        <taxon>Eukaryota</taxon>
        <taxon>Metazoa</taxon>
        <taxon>Chordata</taxon>
        <taxon>Craniata</taxon>
        <taxon>Vertebrata</taxon>
        <taxon>Euteleostomi</taxon>
        <taxon>Actinopterygii</taxon>
        <taxon>Neopterygii</taxon>
        <taxon>Teleostei</taxon>
        <taxon>Neoteleostei</taxon>
        <taxon>Acanthomorphata</taxon>
        <taxon>Ovalentaria</taxon>
        <taxon>Atherinomorphae</taxon>
        <taxon>Cyprinodontiformes</taxon>
        <taxon>Goodeidae</taxon>
        <taxon>Xenoophorus</taxon>
    </lineage>
</organism>
<evidence type="ECO:0000256" key="1">
    <source>
        <dbReference type="SAM" id="MobiDB-lite"/>
    </source>
</evidence>
<dbReference type="Proteomes" id="UP001434883">
    <property type="component" value="Unassembled WGS sequence"/>
</dbReference>
<evidence type="ECO:0000313" key="2">
    <source>
        <dbReference type="EMBL" id="MEQ2192193.1"/>
    </source>
</evidence>
<reference evidence="2 3" key="1">
    <citation type="submission" date="2021-06" db="EMBL/GenBank/DDBJ databases">
        <authorList>
            <person name="Palmer J.M."/>
        </authorList>
    </citation>
    <scope>NUCLEOTIDE SEQUENCE [LARGE SCALE GENOMIC DNA]</scope>
    <source>
        <strain evidence="2 3">XC_2019</strain>
        <tissue evidence="2">Muscle</tissue>
    </source>
</reference>
<feature type="compositionally biased region" description="Basic and acidic residues" evidence="1">
    <location>
        <begin position="1"/>
        <end position="16"/>
    </location>
</feature>
<dbReference type="EMBL" id="JAHRIN010001969">
    <property type="protein sequence ID" value="MEQ2192193.1"/>
    <property type="molecule type" value="Genomic_DNA"/>
</dbReference>
<gene>
    <name evidence="2" type="ORF">XENOCAPTIV_008331</name>
</gene>
<protein>
    <submittedName>
        <fullName evidence="2">Uncharacterized protein</fullName>
    </submittedName>
</protein>
<name>A0ABV0Q9L9_9TELE</name>
<comment type="caution">
    <text evidence="2">The sequence shown here is derived from an EMBL/GenBank/DDBJ whole genome shotgun (WGS) entry which is preliminary data.</text>
</comment>
<feature type="region of interest" description="Disordered" evidence="1">
    <location>
        <begin position="1"/>
        <end position="21"/>
    </location>
</feature>
<accession>A0ABV0Q9L9</accession>
<evidence type="ECO:0000313" key="3">
    <source>
        <dbReference type="Proteomes" id="UP001434883"/>
    </source>
</evidence>
<sequence length="111" mass="12470">MHHSDTLREAELEPSQRRCVKPKTTEAWPLGGLAVLLREPPCLGWELLHASRRRSGTNSGDAAETKLWFWNEGENLLSAATCANIQIQLQMKHLEELGSSWTSEPSAFTKE</sequence>
<keyword evidence="3" id="KW-1185">Reference proteome</keyword>